<accession>A0A1I4EC34</accession>
<dbReference type="SUPFAM" id="SSF55729">
    <property type="entry name" value="Acyl-CoA N-acyltransferases (Nat)"/>
    <property type="match status" value="1"/>
</dbReference>
<dbReference type="PROSITE" id="PS51186">
    <property type="entry name" value="GNAT"/>
    <property type="match status" value="1"/>
</dbReference>
<name>A0A1I4EC34_9HYPH</name>
<dbReference type="EMBL" id="FOSL01000025">
    <property type="protein sequence ID" value="SFL03332.1"/>
    <property type="molecule type" value="Genomic_DNA"/>
</dbReference>
<feature type="domain" description="N-acetyltransferase" evidence="1">
    <location>
        <begin position="3"/>
        <end position="161"/>
    </location>
</feature>
<evidence type="ECO:0000259" key="1">
    <source>
        <dbReference type="PROSITE" id="PS51186"/>
    </source>
</evidence>
<dbReference type="Proteomes" id="UP000323300">
    <property type="component" value="Unassembled WGS sequence"/>
</dbReference>
<reference evidence="2 3" key="1">
    <citation type="submission" date="2016-10" db="EMBL/GenBank/DDBJ databases">
        <authorList>
            <person name="Varghese N."/>
            <person name="Submissions S."/>
        </authorList>
    </citation>
    <scope>NUCLEOTIDE SEQUENCE [LARGE SCALE GENOMIC DNA]</scope>
    <source>
        <strain evidence="2 3">DSM 21822</strain>
    </source>
</reference>
<keyword evidence="2" id="KW-0808">Transferase</keyword>
<protein>
    <submittedName>
        <fullName evidence="2">Acetyltransferase (GNAT) family protein</fullName>
    </submittedName>
</protein>
<proteinExistence type="predicted"/>
<dbReference type="PANTHER" id="PTHR43072">
    <property type="entry name" value="N-ACETYLTRANSFERASE"/>
    <property type="match status" value="1"/>
</dbReference>
<dbReference type="InterPro" id="IPR016181">
    <property type="entry name" value="Acyl_CoA_acyltransferase"/>
</dbReference>
<sequence>MAVYLRPLTFSERQVVDAIELDAEQQRFAGGSLDDIFHALDASAHPAALHPFCLVADQAVVGFLVLREGPARPVWALDETITLHSLRVSKPFQRRGFGACALRLAGQWIKAERPTISHVMLTVNADNPDASVLYLRCGFQPTGTIFQGRIGRERVMICAIDKIAEPQDSGGG</sequence>
<gene>
    <name evidence="2" type="ORF">SAMN04488498_1258</name>
</gene>
<dbReference type="Pfam" id="PF00583">
    <property type="entry name" value="Acetyltransf_1"/>
    <property type="match status" value="1"/>
</dbReference>
<organism evidence="2 3">
    <name type="scientific">Neomesorhizobium albiziae</name>
    <dbReference type="NCBI Taxonomy" id="335020"/>
    <lineage>
        <taxon>Bacteria</taxon>
        <taxon>Pseudomonadati</taxon>
        <taxon>Pseudomonadota</taxon>
        <taxon>Alphaproteobacteria</taxon>
        <taxon>Hyphomicrobiales</taxon>
        <taxon>Phyllobacteriaceae</taxon>
        <taxon>Neomesorhizobium</taxon>
    </lineage>
</organism>
<dbReference type="InterPro" id="IPR000182">
    <property type="entry name" value="GNAT_dom"/>
</dbReference>
<keyword evidence="3" id="KW-1185">Reference proteome</keyword>
<dbReference type="AlphaFoldDB" id="A0A1I4EC34"/>
<dbReference type="GO" id="GO:0016747">
    <property type="term" value="F:acyltransferase activity, transferring groups other than amino-acyl groups"/>
    <property type="evidence" value="ECO:0007669"/>
    <property type="project" value="InterPro"/>
</dbReference>
<evidence type="ECO:0000313" key="2">
    <source>
        <dbReference type="EMBL" id="SFL03332.1"/>
    </source>
</evidence>
<evidence type="ECO:0000313" key="3">
    <source>
        <dbReference type="Proteomes" id="UP000323300"/>
    </source>
</evidence>
<dbReference type="Gene3D" id="3.40.630.30">
    <property type="match status" value="1"/>
</dbReference>